<feature type="signal peptide" evidence="6">
    <location>
        <begin position="1"/>
        <end position="24"/>
    </location>
</feature>
<sequence>MPIVRIVTAIALLWTAIAPQLALAAPHKAKRPNIIFILNDDQRYDAMGFLDPALETPNMDRMAREGVYFPNAFVTTALCSPSRASILTGQYMHNHGVADNNIKFRPGTFFFPQALQEAGYSTAFIGKWHMGGHGDDPQPGFDHWISFKGQGNYLPVNDQGVRHKLNINGEHVEQPGYITDNLNSYAMDWLKGRKADEPFFLYLSHKAVHADFIPAERHKDLYSRESIKLPGSMADTPENYEGKPMWVKNQRNSWHGVDFPYHSTLDVVDYKLRYNQTLAAVDEGIGDILDYLDATGQMDNTIVVMMGDNGFMFGEHGLIDKRNAYEESMKVPFIAMGGGMAKGRVNTDLIANIDIAPTFLELAGASQGEAKFDGISFMAQLMGMERQGPWREGLNYEYFWEYNYPHTPTTLALRGDRYKYIQYHGVWDTEELYDLQNDPFEMNNLIASPDHQDVVSRMREGLFANFGSEDGRAYVTFTERNGQGAVLRNSNGSEAADFPDRWMRDGTEDDLRDNLKTEGGKKANDQSDH</sequence>
<dbReference type="Pfam" id="PF00884">
    <property type="entry name" value="Sulfatase"/>
    <property type="match status" value="1"/>
</dbReference>
<dbReference type="InterPro" id="IPR017850">
    <property type="entry name" value="Alkaline_phosphatase_core_sf"/>
</dbReference>
<dbReference type="InterPro" id="IPR024607">
    <property type="entry name" value="Sulfatase_CS"/>
</dbReference>
<evidence type="ECO:0000256" key="4">
    <source>
        <dbReference type="ARBA" id="ARBA00023180"/>
    </source>
</evidence>
<keyword evidence="9" id="KW-1185">Reference proteome</keyword>
<dbReference type="Proteomes" id="UP000092698">
    <property type="component" value="Chromosome"/>
</dbReference>
<accession>A0A1C7D790</accession>
<evidence type="ECO:0000259" key="7">
    <source>
        <dbReference type="Pfam" id="PF00884"/>
    </source>
</evidence>
<dbReference type="OrthoDB" id="9795675at2"/>
<evidence type="ECO:0000256" key="2">
    <source>
        <dbReference type="ARBA" id="ARBA00022729"/>
    </source>
</evidence>
<evidence type="ECO:0000256" key="1">
    <source>
        <dbReference type="ARBA" id="ARBA00008779"/>
    </source>
</evidence>
<feature type="chain" id="PRO_5008884365" evidence="6">
    <location>
        <begin position="25"/>
        <end position="529"/>
    </location>
</feature>
<dbReference type="PANTHER" id="PTHR43108">
    <property type="entry name" value="N-ACETYLGLUCOSAMINE-6-SULFATASE FAMILY MEMBER"/>
    <property type="match status" value="1"/>
</dbReference>
<protein>
    <submittedName>
        <fullName evidence="8">Choline-sulfatase</fullName>
        <ecNumber evidence="8">3.1.6.6</ecNumber>
    </submittedName>
</protein>
<dbReference type="RefSeq" id="WP_067786327.1">
    <property type="nucleotide sequence ID" value="NZ_CP016545.1"/>
</dbReference>
<dbReference type="STRING" id="645517.A6F65_00912"/>
<comment type="similarity">
    <text evidence="1">Belongs to the sulfatase family.</text>
</comment>
<dbReference type="PANTHER" id="PTHR43108:SF8">
    <property type="entry name" value="SD21168P"/>
    <property type="match status" value="1"/>
</dbReference>
<dbReference type="PATRIC" id="fig|645517.4.peg.905"/>
<evidence type="ECO:0000256" key="5">
    <source>
        <dbReference type="SAM" id="MobiDB-lite"/>
    </source>
</evidence>
<dbReference type="Gene3D" id="3.40.720.10">
    <property type="entry name" value="Alkaline Phosphatase, subunit A"/>
    <property type="match status" value="1"/>
</dbReference>
<keyword evidence="4" id="KW-0325">Glycoprotein</keyword>
<dbReference type="CDD" id="cd16031">
    <property type="entry name" value="G6S_like"/>
    <property type="match status" value="1"/>
</dbReference>
<feature type="region of interest" description="Disordered" evidence="5">
    <location>
        <begin position="485"/>
        <end position="529"/>
    </location>
</feature>
<dbReference type="EMBL" id="CP016545">
    <property type="protein sequence ID" value="ANU07222.1"/>
    <property type="molecule type" value="Genomic_DNA"/>
</dbReference>
<organism evidence="8 9">
    <name type="scientific">Paraurantiacibacter namhicola</name>
    <dbReference type="NCBI Taxonomy" id="645517"/>
    <lineage>
        <taxon>Bacteria</taxon>
        <taxon>Pseudomonadati</taxon>
        <taxon>Pseudomonadota</taxon>
        <taxon>Alphaproteobacteria</taxon>
        <taxon>Sphingomonadales</taxon>
        <taxon>Erythrobacteraceae</taxon>
        <taxon>Paraurantiacibacter</taxon>
    </lineage>
</organism>
<dbReference type="SUPFAM" id="SSF53649">
    <property type="entry name" value="Alkaline phosphatase-like"/>
    <property type="match status" value="1"/>
</dbReference>
<keyword evidence="2 6" id="KW-0732">Signal</keyword>
<evidence type="ECO:0000313" key="9">
    <source>
        <dbReference type="Proteomes" id="UP000092698"/>
    </source>
</evidence>
<dbReference type="AlphaFoldDB" id="A0A1C7D790"/>
<reference evidence="8 9" key="1">
    <citation type="submission" date="2016-07" db="EMBL/GenBank/DDBJ databases">
        <title>Complete genome sequence of Altererythrobacter namhicola JCM 16345T, containing esterase-encoding genes.</title>
        <authorList>
            <person name="Cheng H."/>
            <person name="Wu Y.-H."/>
            <person name="Jian S.-L."/>
            <person name="Huo Y.-Y."/>
            <person name="Wang C.-S."/>
            <person name="Xu X.-W."/>
        </authorList>
    </citation>
    <scope>NUCLEOTIDE SEQUENCE [LARGE SCALE GENOMIC DNA]</scope>
    <source>
        <strain evidence="8 9">JCM 16345</strain>
    </source>
</reference>
<name>A0A1C7D790_9SPHN</name>
<gene>
    <name evidence="8" type="primary">betC_2</name>
    <name evidence="8" type="ORF">A6F65_00912</name>
</gene>
<feature type="domain" description="Sulfatase N-terminal" evidence="7">
    <location>
        <begin position="32"/>
        <end position="365"/>
    </location>
</feature>
<dbReference type="InterPro" id="IPR000917">
    <property type="entry name" value="Sulfatase_N"/>
</dbReference>
<evidence type="ECO:0000256" key="6">
    <source>
        <dbReference type="SAM" id="SignalP"/>
    </source>
</evidence>
<dbReference type="EC" id="3.1.6.6" evidence="8"/>
<proteinExistence type="inferred from homology"/>
<dbReference type="PROSITE" id="PS00149">
    <property type="entry name" value="SULFATASE_2"/>
    <property type="match status" value="1"/>
</dbReference>
<keyword evidence="3 8" id="KW-0378">Hydrolase</keyword>
<dbReference type="KEGG" id="anh:A6F65_00912"/>
<evidence type="ECO:0000313" key="8">
    <source>
        <dbReference type="EMBL" id="ANU07222.1"/>
    </source>
</evidence>
<evidence type="ECO:0000256" key="3">
    <source>
        <dbReference type="ARBA" id="ARBA00022801"/>
    </source>
</evidence>
<dbReference type="GO" id="GO:0047753">
    <property type="term" value="F:choline-sulfatase activity"/>
    <property type="evidence" value="ECO:0007669"/>
    <property type="project" value="UniProtKB-EC"/>
</dbReference>
<feature type="compositionally biased region" description="Basic and acidic residues" evidence="5">
    <location>
        <begin position="512"/>
        <end position="529"/>
    </location>
</feature>
<dbReference type="PROSITE" id="PS00523">
    <property type="entry name" value="SULFATASE_1"/>
    <property type="match status" value="1"/>
</dbReference>